<accession>A0A3T0N0F0</accession>
<dbReference type="Gene3D" id="3.30.428.10">
    <property type="entry name" value="HIT-like"/>
    <property type="match status" value="1"/>
</dbReference>
<evidence type="ECO:0000313" key="5">
    <source>
        <dbReference type="EMBL" id="AZV77491.1"/>
    </source>
</evidence>
<dbReference type="PANTHER" id="PTHR46648">
    <property type="entry name" value="HIT FAMILY PROTEIN 1"/>
    <property type="match status" value="1"/>
</dbReference>
<evidence type="ECO:0000256" key="3">
    <source>
        <dbReference type="PROSITE-ProRule" id="PRU00464"/>
    </source>
</evidence>
<dbReference type="Proteomes" id="UP000283063">
    <property type="component" value="Chromosome"/>
</dbReference>
<dbReference type="RefSeq" id="WP_127748048.1">
    <property type="nucleotide sequence ID" value="NZ_CP033219.1"/>
</dbReference>
<dbReference type="AlphaFoldDB" id="A0A3T0N0F0"/>
<reference evidence="5 6" key="1">
    <citation type="submission" date="2018-10" db="EMBL/GenBank/DDBJ databases">
        <title>Parasedimentitalea marina sp. nov., a psychrophilic bacterium isolated from deep seawater of the New Britain Trench.</title>
        <authorList>
            <person name="Cao J."/>
        </authorList>
    </citation>
    <scope>NUCLEOTIDE SEQUENCE [LARGE SCALE GENOMIC DNA]</scope>
    <source>
        <strain evidence="5 6">W43</strain>
    </source>
</reference>
<dbReference type="InterPro" id="IPR011146">
    <property type="entry name" value="HIT-like"/>
</dbReference>
<proteinExistence type="predicted"/>
<evidence type="ECO:0000256" key="2">
    <source>
        <dbReference type="PIRSR" id="PIRSR601310-3"/>
    </source>
</evidence>
<dbReference type="PANTHER" id="PTHR46648:SF1">
    <property type="entry name" value="ADENOSINE 5'-MONOPHOSPHORAMIDASE HNT1"/>
    <property type="match status" value="1"/>
</dbReference>
<evidence type="ECO:0000259" key="4">
    <source>
        <dbReference type="PROSITE" id="PS51084"/>
    </source>
</evidence>
<evidence type="ECO:0000256" key="1">
    <source>
        <dbReference type="PIRSR" id="PIRSR601310-1"/>
    </source>
</evidence>
<dbReference type="InterPro" id="IPR001310">
    <property type="entry name" value="Histidine_triad_HIT"/>
</dbReference>
<feature type="active site" description="Tele-AMP-histidine intermediate" evidence="1">
    <location>
        <position position="95"/>
    </location>
</feature>
<feature type="domain" description="HIT" evidence="4">
    <location>
        <begin position="6"/>
        <end position="109"/>
    </location>
</feature>
<organism evidence="5 6">
    <name type="scientific">Parasedimentitalea marina</name>
    <dbReference type="NCBI Taxonomy" id="2483033"/>
    <lineage>
        <taxon>Bacteria</taxon>
        <taxon>Pseudomonadati</taxon>
        <taxon>Pseudomonadota</taxon>
        <taxon>Alphaproteobacteria</taxon>
        <taxon>Rhodobacterales</taxon>
        <taxon>Paracoccaceae</taxon>
        <taxon>Parasedimentitalea</taxon>
    </lineage>
</organism>
<dbReference type="Pfam" id="PF01230">
    <property type="entry name" value="HIT"/>
    <property type="match status" value="1"/>
</dbReference>
<feature type="short sequence motif" description="Histidine triad motif" evidence="2 3">
    <location>
        <begin position="93"/>
        <end position="97"/>
    </location>
</feature>
<dbReference type="GO" id="GO:0003824">
    <property type="term" value="F:catalytic activity"/>
    <property type="evidence" value="ECO:0007669"/>
    <property type="project" value="InterPro"/>
</dbReference>
<dbReference type="KEGG" id="sedi:EBB79_06020"/>
<protein>
    <submittedName>
        <fullName evidence="5">HIT family protein</fullName>
    </submittedName>
</protein>
<dbReference type="SUPFAM" id="SSF54197">
    <property type="entry name" value="HIT-like"/>
    <property type="match status" value="1"/>
</dbReference>
<dbReference type="PROSITE" id="PS51084">
    <property type="entry name" value="HIT_2"/>
    <property type="match status" value="1"/>
</dbReference>
<keyword evidence="6" id="KW-1185">Reference proteome</keyword>
<dbReference type="InterPro" id="IPR036265">
    <property type="entry name" value="HIT-like_sf"/>
</dbReference>
<sequence>MQKPCLFCRIAHSVVASHEVFRNDRLVAFLDIGPIRPEHVQIIPIAHYDYFENLPKDIAQEIMLLGQSIARCQKSLLGVERVAFLFTGGDIPHAHCHLVPMVENTDITSARYIEEKELTFMVRPNPGETSLREMALWLSAELQVQDN</sequence>
<dbReference type="OrthoDB" id="9784774at2"/>
<name>A0A3T0N0F0_9RHOB</name>
<evidence type="ECO:0000313" key="6">
    <source>
        <dbReference type="Proteomes" id="UP000283063"/>
    </source>
</evidence>
<gene>
    <name evidence="5" type="ORF">EBB79_06020</name>
</gene>
<dbReference type="EMBL" id="CP033219">
    <property type="protein sequence ID" value="AZV77491.1"/>
    <property type="molecule type" value="Genomic_DNA"/>
</dbReference>
<dbReference type="PRINTS" id="PR00332">
    <property type="entry name" value="HISTRIAD"/>
</dbReference>
<dbReference type="GO" id="GO:0009117">
    <property type="term" value="P:nucleotide metabolic process"/>
    <property type="evidence" value="ECO:0007669"/>
    <property type="project" value="TreeGrafter"/>
</dbReference>